<feature type="binding site" evidence="6">
    <location>
        <position position="139"/>
    </location>
    <ligand>
        <name>FAD</name>
        <dbReference type="ChEBI" id="CHEBI:57692"/>
    </ligand>
</feature>
<feature type="binding site" evidence="6">
    <location>
        <position position="130"/>
    </location>
    <ligand>
        <name>FAD</name>
        <dbReference type="ChEBI" id="CHEBI:57692"/>
    </ligand>
</feature>
<dbReference type="SUPFAM" id="SSF63380">
    <property type="entry name" value="Riboflavin synthase domain-like"/>
    <property type="match status" value="1"/>
</dbReference>
<dbReference type="Pfam" id="PF00175">
    <property type="entry name" value="NAD_binding_1"/>
    <property type="match status" value="1"/>
</dbReference>
<dbReference type="InterPro" id="IPR017938">
    <property type="entry name" value="Riboflavin_synthase-like_b-brl"/>
</dbReference>
<dbReference type="Pfam" id="PF09791">
    <property type="entry name" value="Oxidored-like"/>
    <property type="match status" value="1"/>
</dbReference>
<dbReference type="PRINTS" id="PR00406">
    <property type="entry name" value="CYTB5RDTASE"/>
</dbReference>
<dbReference type="AlphaFoldDB" id="A0A482WB86"/>
<evidence type="ECO:0000256" key="3">
    <source>
        <dbReference type="ARBA" id="ARBA00022630"/>
    </source>
</evidence>
<protein>
    <submittedName>
        <fullName evidence="8">FAD binding 6, NAD binding 1, and/or Oxidored-like domain containing protein</fullName>
    </submittedName>
</protein>
<dbReference type="EMBL" id="QDEB01008017">
    <property type="protein sequence ID" value="RZC42446.1"/>
    <property type="molecule type" value="Genomic_DNA"/>
</dbReference>
<feature type="binding site" evidence="6">
    <location>
        <position position="112"/>
    </location>
    <ligand>
        <name>FAD</name>
        <dbReference type="ChEBI" id="CHEBI:57692"/>
    </ligand>
</feature>
<reference evidence="8 9" key="1">
    <citation type="submission" date="2017-03" db="EMBL/GenBank/DDBJ databases">
        <title>Genome of the blue death feigning beetle - Asbolus verrucosus.</title>
        <authorList>
            <person name="Rider S.D."/>
        </authorList>
    </citation>
    <scope>NUCLEOTIDE SEQUENCE [LARGE SCALE GENOMIC DNA]</scope>
    <source>
        <strain evidence="8">Butters</strain>
        <tissue evidence="8">Head and leg muscle</tissue>
    </source>
</reference>
<dbReference type="InterPro" id="IPR001433">
    <property type="entry name" value="OxRdtase_FAD/NAD-bd"/>
</dbReference>
<dbReference type="InterPro" id="IPR008333">
    <property type="entry name" value="Cbr1-like_FAD-bd_dom"/>
</dbReference>
<feature type="binding site" evidence="6">
    <location>
        <position position="114"/>
    </location>
    <ligand>
        <name>FAD</name>
        <dbReference type="ChEBI" id="CHEBI:57692"/>
    </ligand>
</feature>
<evidence type="ECO:0000256" key="6">
    <source>
        <dbReference type="PIRSR" id="PIRSR601834-1"/>
    </source>
</evidence>
<name>A0A482WB86_ASBVE</name>
<dbReference type="InterPro" id="IPR019180">
    <property type="entry name" value="Oxidoreductase-like_N"/>
</dbReference>
<dbReference type="GO" id="GO:0016491">
    <property type="term" value="F:oxidoreductase activity"/>
    <property type="evidence" value="ECO:0007669"/>
    <property type="project" value="UniProtKB-KW"/>
</dbReference>
<keyword evidence="5" id="KW-0560">Oxidoreductase</keyword>
<dbReference type="Proteomes" id="UP000292052">
    <property type="component" value="Unassembled WGS sequence"/>
</dbReference>
<dbReference type="Pfam" id="PF00970">
    <property type="entry name" value="FAD_binding_6"/>
    <property type="match status" value="1"/>
</dbReference>
<dbReference type="STRING" id="1661398.A0A482WB86"/>
<feature type="binding site" evidence="6">
    <location>
        <position position="140"/>
    </location>
    <ligand>
        <name>FAD</name>
        <dbReference type="ChEBI" id="CHEBI:57692"/>
    </ligand>
</feature>
<proteinExistence type="inferred from homology"/>
<evidence type="ECO:0000259" key="7">
    <source>
        <dbReference type="PROSITE" id="PS51384"/>
    </source>
</evidence>
<dbReference type="Gene3D" id="3.40.50.80">
    <property type="entry name" value="Nucleotide-binding domain of ferredoxin-NADP reductase (FNR) module"/>
    <property type="match status" value="1"/>
</dbReference>
<evidence type="ECO:0000256" key="1">
    <source>
        <dbReference type="ARBA" id="ARBA00001974"/>
    </source>
</evidence>
<keyword evidence="3 6" id="KW-0285">Flavoprotein</keyword>
<dbReference type="InterPro" id="IPR039261">
    <property type="entry name" value="FNR_nucleotide-bd"/>
</dbReference>
<dbReference type="PANTHER" id="PTHR19370:SF184">
    <property type="entry name" value="NADH-CYTOCHROME B5 REDUCTASE-LIKE"/>
    <property type="match status" value="1"/>
</dbReference>
<gene>
    <name evidence="8" type="ORF">BDFB_000591</name>
</gene>
<comment type="caution">
    <text evidence="8">The sequence shown here is derived from an EMBL/GenBank/DDBJ whole genome shotgun (WGS) entry which is preliminary data.</text>
</comment>
<evidence type="ECO:0000313" key="8">
    <source>
        <dbReference type="EMBL" id="RZC42446.1"/>
    </source>
</evidence>
<dbReference type="OrthoDB" id="432685at2759"/>
<dbReference type="PROSITE" id="PS51384">
    <property type="entry name" value="FAD_FR"/>
    <property type="match status" value="1"/>
</dbReference>
<dbReference type="InterPro" id="IPR001834">
    <property type="entry name" value="CBR-like"/>
</dbReference>
<keyword evidence="9" id="KW-1185">Reference proteome</keyword>
<dbReference type="InterPro" id="IPR017927">
    <property type="entry name" value="FAD-bd_FR_type"/>
</dbReference>
<feature type="domain" description="FAD-binding FR-type" evidence="7">
    <location>
        <begin position="56"/>
        <end position="164"/>
    </location>
</feature>
<dbReference type="CDD" id="cd06183">
    <property type="entry name" value="cyt_b5_reduct_like"/>
    <property type="match status" value="1"/>
</dbReference>
<evidence type="ECO:0000256" key="5">
    <source>
        <dbReference type="ARBA" id="ARBA00023002"/>
    </source>
</evidence>
<organism evidence="8 9">
    <name type="scientific">Asbolus verrucosus</name>
    <name type="common">Desert ironclad beetle</name>
    <dbReference type="NCBI Taxonomy" id="1661398"/>
    <lineage>
        <taxon>Eukaryota</taxon>
        <taxon>Metazoa</taxon>
        <taxon>Ecdysozoa</taxon>
        <taxon>Arthropoda</taxon>
        <taxon>Hexapoda</taxon>
        <taxon>Insecta</taxon>
        <taxon>Pterygota</taxon>
        <taxon>Neoptera</taxon>
        <taxon>Endopterygota</taxon>
        <taxon>Coleoptera</taxon>
        <taxon>Polyphaga</taxon>
        <taxon>Cucujiformia</taxon>
        <taxon>Tenebrionidae</taxon>
        <taxon>Pimeliinae</taxon>
        <taxon>Asbolus</taxon>
    </lineage>
</organism>
<evidence type="ECO:0000256" key="4">
    <source>
        <dbReference type="ARBA" id="ARBA00022827"/>
    </source>
</evidence>
<comment type="cofactor">
    <cofactor evidence="1 6">
        <name>FAD</name>
        <dbReference type="ChEBI" id="CHEBI:57692"/>
    </cofactor>
</comment>
<keyword evidence="4 6" id="KW-0274">FAD</keyword>
<dbReference type="PANTHER" id="PTHR19370">
    <property type="entry name" value="NADH-CYTOCHROME B5 REDUCTASE"/>
    <property type="match status" value="1"/>
</dbReference>
<evidence type="ECO:0000313" key="9">
    <source>
        <dbReference type="Proteomes" id="UP000292052"/>
    </source>
</evidence>
<comment type="similarity">
    <text evidence="2">Belongs to the flavoprotein pyridine nucleotide cytochrome reductase family.</text>
</comment>
<dbReference type="SUPFAM" id="SSF52343">
    <property type="entry name" value="Ferredoxin reductase-like, C-terminal NADP-linked domain"/>
    <property type="match status" value="1"/>
</dbReference>
<evidence type="ECO:0000256" key="2">
    <source>
        <dbReference type="ARBA" id="ARBA00006105"/>
    </source>
</evidence>
<sequence length="298" mass="34391">MEPPVQPHETDCCNSGCNPCILDVYETQLKKYSEYLRKIDNSEGRGVEIINSINPTVYTVFKLIDRKRVSNTTFLLKFEYADAKDKTPNCLNYKSGQYFLLKAKDCNGEFTRAYTPIPVQNDGGLVFTILIRLYDWGRMSKLLKRLQIGHKTSWRGPYGDFSITYDYKHLFFIAQGTGIAPIFSVIDEIVRDEDCECFIKLFYCCRDCEDILLREELYKLGGYWNFSYEVFLGTTTNLVKKYNETVHETKLNFLNIKNHIDGKTGKLQAVICGSDNFSNNIKSLVEKCGVESTHIYVF</sequence>
<dbReference type="Gene3D" id="2.40.30.10">
    <property type="entry name" value="Translation factors"/>
    <property type="match status" value="1"/>
</dbReference>
<accession>A0A482WB86</accession>